<dbReference type="Proteomes" id="UP000653674">
    <property type="component" value="Unassembled WGS sequence"/>
</dbReference>
<dbReference type="NCBIfam" id="TIGR03005">
    <property type="entry name" value="ectoine_ehuA"/>
    <property type="match status" value="1"/>
</dbReference>
<dbReference type="InterPro" id="IPR017871">
    <property type="entry name" value="ABC_transporter-like_CS"/>
</dbReference>
<dbReference type="PROSITE" id="PS00211">
    <property type="entry name" value="ABC_TRANSPORTER_1"/>
    <property type="match status" value="1"/>
</dbReference>
<evidence type="ECO:0000313" key="10">
    <source>
        <dbReference type="EMBL" id="GIG73082.1"/>
    </source>
</evidence>
<dbReference type="InterPro" id="IPR014343">
    <property type="entry name" value="Ectoine_EhuA"/>
</dbReference>
<dbReference type="PIRSF" id="PIRSF039085">
    <property type="entry name" value="ABC_ATPase_HisP"/>
    <property type="match status" value="1"/>
</dbReference>
<evidence type="ECO:0000256" key="4">
    <source>
        <dbReference type="ARBA" id="ARBA00022475"/>
    </source>
</evidence>
<dbReference type="GO" id="GO:0016887">
    <property type="term" value="F:ATP hydrolysis activity"/>
    <property type="evidence" value="ECO:0007669"/>
    <property type="project" value="InterPro"/>
</dbReference>
<dbReference type="InterPro" id="IPR050086">
    <property type="entry name" value="MetN_ABC_transporter-like"/>
</dbReference>
<evidence type="ECO:0000313" key="11">
    <source>
        <dbReference type="Proteomes" id="UP000653674"/>
    </source>
</evidence>
<dbReference type="GO" id="GO:0005524">
    <property type="term" value="F:ATP binding"/>
    <property type="evidence" value="ECO:0007669"/>
    <property type="project" value="UniProtKB-KW"/>
</dbReference>
<protein>
    <submittedName>
        <fullName evidence="10">Ectoine/hydroxyectoine ABC transporter ATP-binding protein EhuA</fullName>
    </submittedName>
</protein>
<evidence type="ECO:0000256" key="2">
    <source>
        <dbReference type="ARBA" id="ARBA00005417"/>
    </source>
</evidence>
<keyword evidence="6 10" id="KW-0067">ATP-binding</keyword>
<evidence type="ECO:0000256" key="3">
    <source>
        <dbReference type="ARBA" id="ARBA00022448"/>
    </source>
</evidence>
<evidence type="ECO:0000256" key="7">
    <source>
        <dbReference type="ARBA" id="ARBA00022970"/>
    </source>
</evidence>
<evidence type="ECO:0000256" key="1">
    <source>
        <dbReference type="ARBA" id="ARBA00004202"/>
    </source>
</evidence>
<dbReference type="GO" id="GO:0005886">
    <property type="term" value="C:plasma membrane"/>
    <property type="evidence" value="ECO:0007669"/>
    <property type="project" value="UniProtKB-SubCell"/>
</dbReference>
<evidence type="ECO:0000256" key="5">
    <source>
        <dbReference type="ARBA" id="ARBA00022741"/>
    </source>
</evidence>
<proteinExistence type="inferred from homology"/>
<dbReference type="Pfam" id="PF00005">
    <property type="entry name" value="ABC_tran"/>
    <property type="match status" value="1"/>
</dbReference>
<keyword evidence="3" id="KW-0813">Transport</keyword>
<comment type="caution">
    <text evidence="10">The sequence shown here is derived from an EMBL/GenBank/DDBJ whole genome shotgun (WGS) entry which is preliminary data.</text>
</comment>
<dbReference type="InterPro" id="IPR030679">
    <property type="entry name" value="ABC_ATPase_HisP-typ"/>
</dbReference>
<dbReference type="InterPro" id="IPR003439">
    <property type="entry name" value="ABC_transporter-like_ATP-bd"/>
</dbReference>
<comment type="subcellular location">
    <subcellularLocation>
        <location evidence="1">Cell membrane</location>
        <topology evidence="1">Peripheral membrane protein</topology>
    </subcellularLocation>
</comment>
<keyword evidence="11" id="KW-1185">Reference proteome</keyword>
<dbReference type="SMART" id="SM00382">
    <property type="entry name" value="AAA"/>
    <property type="match status" value="1"/>
</dbReference>
<keyword evidence="7" id="KW-0029">Amino-acid transport</keyword>
<evidence type="ECO:0000256" key="6">
    <source>
        <dbReference type="ARBA" id="ARBA00022840"/>
    </source>
</evidence>
<dbReference type="SUPFAM" id="SSF52540">
    <property type="entry name" value="P-loop containing nucleoside triphosphate hydrolases"/>
    <property type="match status" value="1"/>
</dbReference>
<dbReference type="InterPro" id="IPR027417">
    <property type="entry name" value="P-loop_NTPase"/>
</dbReference>
<dbReference type="InterPro" id="IPR003593">
    <property type="entry name" value="AAA+_ATPase"/>
</dbReference>
<dbReference type="PROSITE" id="PS50893">
    <property type="entry name" value="ABC_TRANSPORTER_2"/>
    <property type="match status" value="1"/>
</dbReference>
<evidence type="ECO:0000259" key="9">
    <source>
        <dbReference type="PROSITE" id="PS50893"/>
    </source>
</evidence>
<gene>
    <name evidence="10" type="primary">ehuA</name>
    <name evidence="10" type="ORF">Pfl04_14860</name>
</gene>
<keyword evidence="8" id="KW-0472">Membrane</keyword>
<dbReference type="PANTHER" id="PTHR43166:SF9">
    <property type="entry name" value="GLUTAMATE_ASPARTATE IMPORT ATP-BINDING PROTEIN GLTL"/>
    <property type="match status" value="1"/>
</dbReference>
<keyword evidence="4" id="KW-1003">Cell membrane</keyword>
<keyword evidence="5" id="KW-0547">Nucleotide-binding</keyword>
<comment type="similarity">
    <text evidence="2">Belongs to the ABC transporter superfamily.</text>
</comment>
<organism evidence="10 11">
    <name type="scientific">Planosporangium flavigriseum</name>
    <dbReference type="NCBI Taxonomy" id="373681"/>
    <lineage>
        <taxon>Bacteria</taxon>
        <taxon>Bacillati</taxon>
        <taxon>Actinomycetota</taxon>
        <taxon>Actinomycetes</taxon>
        <taxon>Micromonosporales</taxon>
        <taxon>Micromonosporaceae</taxon>
        <taxon>Planosporangium</taxon>
    </lineage>
</organism>
<dbReference type="GO" id="GO:0015424">
    <property type="term" value="F:ABC-type amino acid transporter activity"/>
    <property type="evidence" value="ECO:0007669"/>
    <property type="project" value="InterPro"/>
</dbReference>
<sequence length="271" mass="30138">MPQHTDSFSLSNVDQPTRNVEIEFNGVSKSWGENHVLRDLNLSVTAGEKVSIIGPSGSGKTTILRVLMTLETPDVGVVSVGGDILWDVKAGVKPKETKKMRATRRKVGMVFQQFNLFPHMTALQNVIEAPIHVLGLPKKEAEERAVELLGLVGLKNHMSHMPHQLSGGQQQRVAIARALAMRPRVMLFDEPTSALDPELIGEVLGVIRQLATTTDMTMLMVTHEMRFAQDISDRVLMFDKGAVIEQGPPDQIFASPEHERTRRFLSMMLDR</sequence>
<dbReference type="AlphaFoldDB" id="A0A8J3PKQ8"/>
<accession>A0A8J3PKQ8</accession>
<dbReference type="EMBL" id="BONU01000007">
    <property type="protein sequence ID" value="GIG73082.1"/>
    <property type="molecule type" value="Genomic_DNA"/>
</dbReference>
<dbReference type="PANTHER" id="PTHR43166">
    <property type="entry name" value="AMINO ACID IMPORT ATP-BINDING PROTEIN"/>
    <property type="match status" value="1"/>
</dbReference>
<dbReference type="Gene3D" id="3.40.50.300">
    <property type="entry name" value="P-loop containing nucleotide triphosphate hydrolases"/>
    <property type="match status" value="1"/>
</dbReference>
<evidence type="ECO:0000256" key="8">
    <source>
        <dbReference type="ARBA" id="ARBA00023136"/>
    </source>
</evidence>
<feature type="domain" description="ABC transporter" evidence="9">
    <location>
        <begin position="22"/>
        <end position="265"/>
    </location>
</feature>
<name>A0A8J3PKQ8_9ACTN</name>
<reference evidence="10" key="1">
    <citation type="submission" date="2021-01" db="EMBL/GenBank/DDBJ databases">
        <title>Whole genome shotgun sequence of Planosporangium flavigriseum NBRC 105377.</title>
        <authorList>
            <person name="Komaki H."/>
            <person name="Tamura T."/>
        </authorList>
    </citation>
    <scope>NUCLEOTIDE SEQUENCE</scope>
    <source>
        <strain evidence="10">NBRC 105377</strain>
    </source>
</reference>